<evidence type="ECO:0000256" key="2">
    <source>
        <dbReference type="SAM" id="SignalP"/>
    </source>
</evidence>
<gene>
    <name evidence="3" type="ORF">SAMN05421644_10465</name>
</gene>
<dbReference type="EMBL" id="FNOW01000004">
    <property type="protein sequence ID" value="SDX47245.1"/>
    <property type="molecule type" value="Genomic_DNA"/>
</dbReference>
<name>A0A1H3BZP1_ALLWA</name>
<evidence type="ECO:0000313" key="4">
    <source>
        <dbReference type="Proteomes" id="UP000198672"/>
    </source>
</evidence>
<feature type="signal peptide" evidence="2">
    <location>
        <begin position="1"/>
        <end position="31"/>
    </location>
</feature>
<keyword evidence="4" id="KW-1185">Reference proteome</keyword>
<sequence>MTGVFCLDFPRCAGVLCSVLLGLALTGCATAPPVVEQPPVSRPPGSAVAAPLLPTSRQPDAQPPSEQAADPFAAEDAGAGYGMLYFPSAGQSVQLVTDIALNRLYEDALPGYGLYTFVLLGAGFERASGAALTRHSELFRMIETYVATPSETPETSAAPSAEAHVFVIPIRAGRAPNAPLMDLVAVDLSNLMRRQLGELLRQRGQARVATQIERGAGPFLIAGLEPSLLPLTADAPRLVADLSTLGSEHVYSLVDAYDRDIPLELSGRPDSLAALRQRLLDLAAQLRPAPAKPAPRWIVLI</sequence>
<protein>
    <recommendedName>
        <fullName evidence="5">Lipoprotein</fullName>
    </recommendedName>
</protein>
<feature type="chain" id="PRO_5011661869" description="Lipoprotein" evidence="2">
    <location>
        <begin position="32"/>
        <end position="301"/>
    </location>
</feature>
<organism evidence="3 4">
    <name type="scientific">Allochromatium warmingii</name>
    <name type="common">Chromatium warmingii</name>
    <dbReference type="NCBI Taxonomy" id="61595"/>
    <lineage>
        <taxon>Bacteria</taxon>
        <taxon>Pseudomonadati</taxon>
        <taxon>Pseudomonadota</taxon>
        <taxon>Gammaproteobacteria</taxon>
        <taxon>Chromatiales</taxon>
        <taxon>Chromatiaceae</taxon>
        <taxon>Allochromatium</taxon>
    </lineage>
</organism>
<proteinExistence type="predicted"/>
<feature type="region of interest" description="Disordered" evidence="1">
    <location>
        <begin position="36"/>
        <end position="69"/>
    </location>
</feature>
<accession>A0A1H3BZP1</accession>
<dbReference type="Proteomes" id="UP000198672">
    <property type="component" value="Unassembled WGS sequence"/>
</dbReference>
<keyword evidence="2" id="KW-0732">Signal</keyword>
<evidence type="ECO:0000256" key="1">
    <source>
        <dbReference type="SAM" id="MobiDB-lite"/>
    </source>
</evidence>
<reference evidence="4" key="1">
    <citation type="submission" date="2016-10" db="EMBL/GenBank/DDBJ databases">
        <authorList>
            <person name="Varghese N."/>
            <person name="Submissions S."/>
        </authorList>
    </citation>
    <scope>NUCLEOTIDE SEQUENCE [LARGE SCALE GENOMIC DNA]</scope>
    <source>
        <strain evidence="4">DSM 173</strain>
    </source>
</reference>
<evidence type="ECO:0008006" key="5">
    <source>
        <dbReference type="Google" id="ProtNLM"/>
    </source>
</evidence>
<evidence type="ECO:0000313" key="3">
    <source>
        <dbReference type="EMBL" id="SDX47245.1"/>
    </source>
</evidence>
<dbReference type="AlphaFoldDB" id="A0A1H3BZP1"/>
<dbReference type="STRING" id="61595.SAMN05421644_10465"/>